<evidence type="ECO:0000256" key="3">
    <source>
        <dbReference type="ARBA" id="ARBA00022989"/>
    </source>
</evidence>
<keyword evidence="8" id="KW-1185">Reference proteome</keyword>
<dbReference type="Gene3D" id="1.10.3430.10">
    <property type="entry name" value="Ammonium transporter AmtB like domains"/>
    <property type="match status" value="1"/>
</dbReference>
<dbReference type="AlphaFoldDB" id="A0AAN9A0B5"/>
<dbReference type="Proteomes" id="UP001381693">
    <property type="component" value="Unassembled WGS sequence"/>
</dbReference>
<dbReference type="InterPro" id="IPR024041">
    <property type="entry name" value="NH4_transpt_AmtB-like_dom"/>
</dbReference>
<feature type="transmembrane region" description="Helical" evidence="5">
    <location>
        <begin position="167"/>
        <end position="184"/>
    </location>
</feature>
<proteinExistence type="predicted"/>
<evidence type="ECO:0000256" key="2">
    <source>
        <dbReference type="ARBA" id="ARBA00022692"/>
    </source>
</evidence>
<dbReference type="PANTHER" id="PTHR11730:SF58">
    <property type="entry name" value="AMMONIUM TRANSPORTER"/>
    <property type="match status" value="1"/>
</dbReference>
<comment type="caution">
    <text evidence="7">The sequence shown here is derived from an EMBL/GenBank/DDBJ whole genome shotgun (WGS) entry which is preliminary data.</text>
</comment>
<dbReference type="Pfam" id="PF00909">
    <property type="entry name" value="Ammonium_transp"/>
    <property type="match status" value="1"/>
</dbReference>
<evidence type="ECO:0000313" key="8">
    <source>
        <dbReference type="Proteomes" id="UP001381693"/>
    </source>
</evidence>
<feature type="transmembrane region" description="Helical" evidence="5">
    <location>
        <begin position="79"/>
        <end position="101"/>
    </location>
</feature>
<comment type="subcellular location">
    <subcellularLocation>
        <location evidence="1">Membrane</location>
        <topology evidence="1">Multi-pass membrane protein</topology>
    </subcellularLocation>
</comment>
<evidence type="ECO:0000256" key="1">
    <source>
        <dbReference type="ARBA" id="ARBA00004141"/>
    </source>
</evidence>
<gene>
    <name evidence="7" type="primary">amt-3_2</name>
    <name evidence="7" type="ORF">SK128_003987</name>
</gene>
<keyword evidence="3 5" id="KW-1133">Transmembrane helix</keyword>
<evidence type="ECO:0000256" key="5">
    <source>
        <dbReference type="SAM" id="Phobius"/>
    </source>
</evidence>
<feature type="transmembrane region" description="Helical" evidence="5">
    <location>
        <begin position="139"/>
        <end position="160"/>
    </location>
</feature>
<dbReference type="SUPFAM" id="SSF111352">
    <property type="entry name" value="Ammonium transporter"/>
    <property type="match status" value="1"/>
</dbReference>
<keyword evidence="2 5" id="KW-0812">Transmembrane</keyword>
<dbReference type="GO" id="GO:0005886">
    <property type="term" value="C:plasma membrane"/>
    <property type="evidence" value="ECO:0007669"/>
    <property type="project" value="TreeGrafter"/>
</dbReference>
<protein>
    <submittedName>
        <fullName evidence="7">Ammonium transmembrane transporter activity protein</fullName>
    </submittedName>
</protein>
<dbReference type="EMBL" id="JAXCGZ010015415">
    <property type="protein sequence ID" value="KAK7070343.1"/>
    <property type="molecule type" value="Genomic_DNA"/>
</dbReference>
<accession>A0AAN9A0B5</accession>
<feature type="domain" description="Ammonium transporter AmtB-like" evidence="6">
    <location>
        <begin position="2"/>
        <end position="202"/>
    </location>
</feature>
<keyword evidence="4 5" id="KW-0472">Membrane</keyword>
<evidence type="ECO:0000313" key="7">
    <source>
        <dbReference type="EMBL" id="KAK7070343.1"/>
    </source>
</evidence>
<evidence type="ECO:0000256" key="4">
    <source>
        <dbReference type="ARBA" id="ARBA00023136"/>
    </source>
</evidence>
<feature type="transmembrane region" description="Helical" evidence="5">
    <location>
        <begin position="204"/>
        <end position="228"/>
    </location>
</feature>
<organism evidence="7 8">
    <name type="scientific">Halocaridina rubra</name>
    <name type="common">Hawaiian red shrimp</name>
    <dbReference type="NCBI Taxonomy" id="373956"/>
    <lineage>
        <taxon>Eukaryota</taxon>
        <taxon>Metazoa</taxon>
        <taxon>Ecdysozoa</taxon>
        <taxon>Arthropoda</taxon>
        <taxon>Crustacea</taxon>
        <taxon>Multicrustacea</taxon>
        <taxon>Malacostraca</taxon>
        <taxon>Eumalacostraca</taxon>
        <taxon>Eucarida</taxon>
        <taxon>Decapoda</taxon>
        <taxon>Pleocyemata</taxon>
        <taxon>Caridea</taxon>
        <taxon>Atyoidea</taxon>
        <taxon>Atyidae</taxon>
        <taxon>Halocaridina</taxon>
    </lineage>
</organism>
<name>A0AAN9A0B5_HALRR</name>
<reference evidence="7 8" key="1">
    <citation type="submission" date="2023-11" db="EMBL/GenBank/DDBJ databases">
        <title>Halocaridina rubra genome assembly.</title>
        <authorList>
            <person name="Smith C."/>
        </authorList>
    </citation>
    <scope>NUCLEOTIDE SEQUENCE [LARGE SCALE GENOMIC DNA]</scope>
    <source>
        <strain evidence="7">EP-1</strain>
        <tissue evidence="7">Whole</tissue>
    </source>
</reference>
<dbReference type="PANTHER" id="PTHR11730">
    <property type="entry name" value="AMMONIUM TRANSPORTER"/>
    <property type="match status" value="1"/>
</dbReference>
<dbReference type="GO" id="GO:0097272">
    <property type="term" value="P:ammonium homeostasis"/>
    <property type="evidence" value="ECO:0007669"/>
    <property type="project" value="TreeGrafter"/>
</dbReference>
<dbReference type="InterPro" id="IPR029020">
    <property type="entry name" value="Ammonium/urea_transptr"/>
</dbReference>
<sequence>MAYVLFSAVNTLVYCIPAGWLWGNHGFLFKLGAVDIAGSSGVHLCGGASALVASKLVGPRIGRYDQGTGSLPMGSPTNAILGTFMLWWGWLGFNCGSTFGISGDMWKYAARTAVTTLLASIGGGLAGMAYSWYKNRRLSVGDVVNSVLGALVSITAGCALFTTWESLLVGTVGGILAVLSMPLVDSFHIDDPVGAVAVHGGGFYLLGVQTLTCVCITAWAMISTYLILKGIDKFIVSIRMSEWEELVGADFSEHGIRRRGVGVSRAVSVLGYIHHGQDYSDIAPQGDNPRHQDVLEALETMASRRASTLSKAVAQVTDTKTYPKSMKIPSLVVNGLIAKQRDTPVGSAFGNRVDVRPVEHPSYDAWK</sequence>
<evidence type="ECO:0000259" key="6">
    <source>
        <dbReference type="Pfam" id="PF00909"/>
    </source>
</evidence>
<feature type="transmembrane region" description="Helical" evidence="5">
    <location>
        <begin position="113"/>
        <end position="133"/>
    </location>
</feature>
<dbReference type="GO" id="GO:0008519">
    <property type="term" value="F:ammonium channel activity"/>
    <property type="evidence" value="ECO:0007669"/>
    <property type="project" value="InterPro"/>
</dbReference>